<keyword evidence="1" id="KW-1133">Transmembrane helix</keyword>
<dbReference type="EMBL" id="JAATHJ010000009">
    <property type="protein sequence ID" value="NJP37517.1"/>
    <property type="molecule type" value="Genomic_DNA"/>
</dbReference>
<sequence>MEKASIHPLILVSLGISVIAMVRLAVEQFSAQETGYGIVFALLALLFSGLIVYGIIRNVNMKNESKRLQDKSS</sequence>
<evidence type="ECO:0000256" key="1">
    <source>
        <dbReference type="SAM" id="Phobius"/>
    </source>
</evidence>
<feature type="transmembrane region" description="Helical" evidence="1">
    <location>
        <begin position="35"/>
        <end position="56"/>
    </location>
</feature>
<comment type="caution">
    <text evidence="2">The sequence shown here is derived from an EMBL/GenBank/DDBJ whole genome shotgun (WGS) entry which is preliminary data.</text>
</comment>
<evidence type="ECO:0000313" key="2">
    <source>
        <dbReference type="EMBL" id="NJP37517.1"/>
    </source>
</evidence>
<dbReference type="Proteomes" id="UP000752012">
    <property type="component" value="Unassembled WGS sequence"/>
</dbReference>
<name>A0A969PXP8_9BACI</name>
<organism evidence="2 3">
    <name type="scientific">Alkalicoccus luteus</name>
    <dbReference type="NCBI Taxonomy" id="1237094"/>
    <lineage>
        <taxon>Bacteria</taxon>
        <taxon>Bacillati</taxon>
        <taxon>Bacillota</taxon>
        <taxon>Bacilli</taxon>
        <taxon>Bacillales</taxon>
        <taxon>Bacillaceae</taxon>
        <taxon>Alkalicoccus</taxon>
    </lineage>
</organism>
<protein>
    <submittedName>
        <fullName evidence="2">Uncharacterized protein</fullName>
    </submittedName>
</protein>
<proteinExistence type="predicted"/>
<keyword evidence="1" id="KW-0812">Transmembrane</keyword>
<dbReference type="RefSeq" id="WP_168006135.1">
    <property type="nucleotide sequence ID" value="NZ_JAATHJ010000009.1"/>
</dbReference>
<reference evidence="2 3" key="1">
    <citation type="submission" date="2020-03" db="EMBL/GenBank/DDBJ databases">
        <title>Assessment of the enzymatic potential of alkaline-tolerant lipase obtained from Bacillus luteus H11 (technogenic soil) for the bioremediation of saline soils contaminated with petroleum substances.</title>
        <authorList>
            <person name="Kalwasinska A."/>
        </authorList>
    </citation>
    <scope>NUCLEOTIDE SEQUENCE [LARGE SCALE GENOMIC DNA]</scope>
    <source>
        <strain evidence="2 3">H11</strain>
    </source>
</reference>
<keyword evidence="1" id="KW-0472">Membrane</keyword>
<keyword evidence="3" id="KW-1185">Reference proteome</keyword>
<evidence type="ECO:0000313" key="3">
    <source>
        <dbReference type="Proteomes" id="UP000752012"/>
    </source>
</evidence>
<accession>A0A969PXP8</accession>
<gene>
    <name evidence="2" type="ORF">HCN83_07945</name>
</gene>
<dbReference type="AlphaFoldDB" id="A0A969PXP8"/>